<proteinExistence type="predicted"/>
<dbReference type="RefSeq" id="WP_015261873.1">
    <property type="nucleotide sequence ID" value="NC_019903.1"/>
</dbReference>
<evidence type="ECO:0000256" key="7">
    <source>
        <dbReference type="SAM" id="Phobius"/>
    </source>
</evidence>
<dbReference type="STRING" id="871963.Desdi_1371"/>
<evidence type="ECO:0000256" key="2">
    <source>
        <dbReference type="ARBA" id="ARBA00022475"/>
    </source>
</evidence>
<feature type="compositionally biased region" description="Low complexity" evidence="6">
    <location>
        <begin position="299"/>
        <end position="319"/>
    </location>
</feature>
<feature type="compositionally biased region" description="Polar residues" evidence="6">
    <location>
        <begin position="384"/>
        <end position="410"/>
    </location>
</feature>
<dbReference type="AlphaFoldDB" id="L0F6Q7"/>
<feature type="transmembrane region" description="Helical" evidence="7">
    <location>
        <begin position="57"/>
        <end position="79"/>
    </location>
</feature>
<dbReference type="Pfam" id="PF12791">
    <property type="entry name" value="RsgI_N"/>
    <property type="match status" value="1"/>
</dbReference>
<dbReference type="EMBL" id="CP003344">
    <property type="protein sequence ID" value="AGA68877.1"/>
    <property type="molecule type" value="Genomic_DNA"/>
</dbReference>
<name>L0F6Q7_DESDL</name>
<feature type="domain" description="RsgI N-terminal anti-sigma" evidence="8">
    <location>
        <begin position="4"/>
        <end position="52"/>
    </location>
</feature>
<comment type="subcellular location">
    <subcellularLocation>
        <location evidence="1">Cell membrane</location>
        <topology evidence="1">Single-pass membrane protein</topology>
    </subcellularLocation>
</comment>
<dbReference type="Pfam" id="PF23750">
    <property type="entry name" value="RsgI_M"/>
    <property type="match status" value="1"/>
</dbReference>
<evidence type="ECO:0000256" key="3">
    <source>
        <dbReference type="ARBA" id="ARBA00022692"/>
    </source>
</evidence>
<feature type="compositionally biased region" description="Polar residues" evidence="6">
    <location>
        <begin position="287"/>
        <end position="298"/>
    </location>
</feature>
<dbReference type="HOGENOM" id="CLU_060274_0_0_9"/>
<evidence type="ECO:0000313" key="10">
    <source>
        <dbReference type="Proteomes" id="UP000010797"/>
    </source>
</evidence>
<accession>L0F6Q7</accession>
<evidence type="ECO:0000256" key="6">
    <source>
        <dbReference type="SAM" id="MobiDB-lite"/>
    </source>
</evidence>
<dbReference type="InterPro" id="IPR055431">
    <property type="entry name" value="RsgI_M"/>
</dbReference>
<reference evidence="10" key="1">
    <citation type="submission" date="2012-02" db="EMBL/GenBank/DDBJ databases">
        <title>Complete sequence of Desulfitobacterium dichloroeliminans LMG P-21439.</title>
        <authorList>
            <person name="Lucas S."/>
            <person name="Han J."/>
            <person name="Lapidus A."/>
            <person name="Cheng J.-F."/>
            <person name="Goodwin L."/>
            <person name="Pitluck S."/>
            <person name="Peters L."/>
            <person name="Ovchinnikova G."/>
            <person name="Teshima H."/>
            <person name="Detter J.C."/>
            <person name="Han C."/>
            <person name="Tapia R."/>
            <person name="Land M."/>
            <person name="Hauser L."/>
            <person name="Kyrpides N."/>
            <person name="Ivanova N."/>
            <person name="Pagani I."/>
            <person name="Kruse T."/>
            <person name="de Vos W.M."/>
            <person name="Boon N."/>
            <person name="Smidt H."/>
            <person name="Woyke T."/>
        </authorList>
    </citation>
    <scope>NUCLEOTIDE SEQUENCE [LARGE SCALE GENOMIC DNA]</scope>
    <source>
        <strain evidence="10">LMG P-21439 / DCA1</strain>
    </source>
</reference>
<feature type="region of interest" description="Disordered" evidence="6">
    <location>
        <begin position="262"/>
        <end position="410"/>
    </location>
</feature>
<evidence type="ECO:0000256" key="5">
    <source>
        <dbReference type="ARBA" id="ARBA00023136"/>
    </source>
</evidence>
<evidence type="ECO:0000256" key="4">
    <source>
        <dbReference type="ARBA" id="ARBA00022989"/>
    </source>
</evidence>
<feature type="compositionally biased region" description="Polar residues" evidence="6">
    <location>
        <begin position="326"/>
        <end position="340"/>
    </location>
</feature>
<organism evidence="9 10">
    <name type="scientific">Desulfitobacterium dichloroeliminans (strain LMG P-21439 / DCA1)</name>
    <dbReference type="NCBI Taxonomy" id="871963"/>
    <lineage>
        <taxon>Bacteria</taxon>
        <taxon>Bacillati</taxon>
        <taxon>Bacillota</taxon>
        <taxon>Clostridia</taxon>
        <taxon>Eubacteriales</taxon>
        <taxon>Desulfitobacteriaceae</taxon>
        <taxon>Desulfitobacterium</taxon>
    </lineage>
</organism>
<keyword evidence="2" id="KW-1003">Cell membrane</keyword>
<keyword evidence="3 7" id="KW-0812">Transmembrane</keyword>
<dbReference type="eggNOG" id="COG5183">
    <property type="taxonomic scope" value="Bacteria"/>
</dbReference>
<sequence>MKKNLGMVMRISTKMMVILTEKGDFLEIPTPNIPPKIGDTIEVNLKPKRSGLPNRSWWKYTASAAALLLGMSLTAFYVFALPNMAVASVALDMDRGDKDQSIELLVNNDGKVIEVRDMSGGTSIPDNQTLEGKDAYQAIDLIIENAAKEGNLKSNENLVLARLIPLSKWMNSNLDSEVLKTSIQNEMSRLNLQGNLVVGQSDEKIREKALDHGMSVNSHLIYERCQERGIDLHPDAIQSGNLQKALSDVKTNVTDLFPNESIEIKLPQQSMNNETHNQDRSEPWKPTWNSKGGNPQNQSMMGPSNPNKPPSMNMNKPSSAPDHSENSSSMNMSAPPTTNMNTPPSRPQNSPQNPPQQSQMPHSNALDDTQGRNWNSDTEHDQKYQSSQPMNSWQDSPSNHDSNQGSYRSW</sequence>
<dbReference type="InterPro" id="IPR024449">
    <property type="entry name" value="Anti-sigma_RsgI_N"/>
</dbReference>
<keyword evidence="10" id="KW-1185">Reference proteome</keyword>
<keyword evidence="4 7" id="KW-1133">Transmembrane helix</keyword>
<evidence type="ECO:0000259" key="8">
    <source>
        <dbReference type="PROSITE" id="PS51849"/>
    </source>
</evidence>
<evidence type="ECO:0000313" key="9">
    <source>
        <dbReference type="EMBL" id="AGA68877.1"/>
    </source>
</evidence>
<evidence type="ECO:0000256" key="1">
    <source>
        <dbReference type="ARBA" id="ARBA00004162"/>
    </source>
</evidence>
<dbReference type="PROSITE" id="PS51849">
    <property type="entry name" value="RSGI_N"/>
    <property type="match status" value="1"/>
</dbReference>
<dbReference type="GO" id="GO:0005886">
    <property type="term" value="C:plasma membrane"/>
    <property type="evidence" value="ECO:0007669"/>
    <property type="project" value="UniProtKB-SubCell"/>
</dbReference>
<dbReference type="KEGG" id="ddl:Desdi_1371"/>
<protein>
    <recommendedName>
        <fullName evidence="8">RsgI N-terminal anti-sigma domain-containing protein</fullName>
    </recommendedName>
</protein>
<keyword evidence="5 7" id="KW-0472">Membrane</keyword>
<gene>
    <name evidence="9" type="ordered locus">Desdi_1371</name>
</gene>
<dbReference type="OrthoDB" id="1793324at2"/>
<feature type="compositionally biased region" description="Low complexity" evidence="6">
    <location>
        <begin position="341"/>
        <end position="364"/>
    </location>
</feature>
<dbReference type="Proteomes" id="UP000010797">
    <property type="component" value="Chromosome"/>
</dbReference>